<dbReference type="OrthoDB" id="9814399at2"/>
<dbReference type="Gene3D" id="2.40.128.520">
    <property type="match status" value="1"/>
</dbReference>
<evidence type="ECO:0000313" key="1">
    <source>
        <dbReference type="EMBL" id="SMG40875.1"/>
    </source>
</evidence>
<dbReference type="EMBL" id="FXAU01000005">
    <property type="protein sequence ID" value="SMG40875.1"/>
    <property type="molecule type" value="Genomic_DNA"/>
</dbReference>
<organism evidence="1 2">
    <name type="scientific">Sphingobacterium psychroaquaticum</name>
    <dbReference type="NCBI Taxonomy" id="561061"/>
    <lineage>
        <taxon>Bacteria</taxon>
        <taxon>Pseudomonadati</taxon>
        <taxon>Bacteroidota</taxon>
        <taxon>Sphingobacteriia</taxon>
        <taxon>Sphingobacteriales</taxon>
        <taxon>Sphingobacteriaceae</taxon>
        <taxon>Sphingobacterium</taxon>
    </lineage>
</organism>
<dbReference type="STRING" id="561061.SAMN05660862_2939"/>
<dbReference type="PANTHER" id="PTHR36919">
    <property type="entry name" value="BLR1215 PROTEIN"/>
    <property type="match status" value="1"/>
</dbReference>
<protein>
    <submittedName>
        <fullName evidence="1">Uncharacterized protein</fullName>
    </submittedName>
</protein>
<gene>
    <name evidence="1" type="ORF">SAMN05660862_2939</name>
</gene>
<keyword evidence="2" id="KW-1185">Reference proteome</keyword>
<sequence>MKKILLTFFGLLATVCLFAQTNDAIVGKWKTIDDESGQAKSIVEIFKKSDGKYYGKISQLLLKPENDKCVNCKDDRKDKPLIGMEVIRGLSKSKSEYTGGSIVDPKNGKTYKCTVTRDGDKLNVRGYVGFSLIGRTQTWHLVK</sequence>
<dbReference type="PANTHER" id="PTHR36919:SF3">
    <property type="entry name" value="BLL5882 PROTEIN"/>
    <property type="match status" value="1"/>
</dbReference>
<dbReference type="Pfam" id="PF09917">
    <property type="entry name" value="DUF2147"/>
    <property type="match status" value="1"/>
</dbReference>
<dbReference type="AlphaFoldDB" id="A0A1X7KIH1"/>
<name>A0A1X7KIH1_9SPHI</name>
<accession>A0A1X7KIH1</accession>
<dbReference type="RefSeq" id="WP_085473652.1">
    <property type="nucleotide sequence ID" value="NZ_CP038029.1"/>
</dbReference>
<dbReference type="Proteomes" id="UP000192980">
    <property type="component" value="Unassembled WGS sequence"/>
</dbReference>
<proteinExistence type="predicted"/>
<reference evidence="1 2" key="1">
    <citation type="submission" date="2017-04" db="EMBL/GenBank/DDBJ databases">
        <authorList>
            <person name="Afonso C.L."/>
            <person name="Miller P.J."/>
            <person name="Scott M.A."/>
            <person name="Spackman E."/>
            <person name="Goraichik I."/>
            <person name="Dimitrov K.M."/>
            <person name="Suarez D.L."/>
            <person name="Swayne D.E."/>
        </authorList>
    </citation>
    <scope>NUCLEOTIDE SEQUENCE [LARGE SCALE GENOMIC DNA]</scope>
    <source>
        <strain evidence="1 2">DSM 22418</strain>
    </source>
</reference>
<evidence type="ECO:0000313" key="2">
    <source>
        <dbReference type="Proteomes" id="UP000192980"/>
    </source>
</evidence>
<dbReference type="InterPro" id="IPR019223">
    <property type="entry name" value="DUF2147"/>
</dbReference>